<evidence type="ECO:0000256" key="3">
    <source>
        <dbReference type="ARBA" id="ARBA00006171"/>
    </source>
</evidence>
<dbReference type="EC" id="3.1.3.18" evidence="4"/>
<evidence type="ECO:0000256" key="2">
    <source>
        <dbReference type="ARBA" id="ARBA00004818"/>
    </source>
</evidence>
<dbReference type="SFLD" id="SFLDG01129">
    <property type="entry name" value="C1.5:_HAD__Beta-PGM__Phosphata"/>
    <property type="match status" value="1"/>
</dbReference>
<dbReference type="InterPro" id="IPR023198">
    <property type="entry name" value="PGP-like_dom2"/>
</dbReference>
<evidence type="ECO:0000256" key="4">
    <source>
        <dbReference type="ARBA" id="ARBA00013078"/>
    </source>
</evidence>
<keyword evidence="6" id="KW-1185">Reference proteome</keyword>
<dbReference type="OrthoDB" id="5421442at2"/>
<dbReference type="GO" id="GO:0005829">
    <property type="term" value="C:cytosol"/>
    <property type="evidence" value="ECO:0007669"/>
    <property type="project" value="TreeGrafter"/>
</dbReference>
<dbReference type="InterPro" id="IPR050155">
    <property type="entry name" value="HAD-like_hydrolase_sf"/>
</dbReference>
<dbReference type="GO" id="GO:0008967">
    <property type="term" value="F:phosphoglycolate phosphatase activity"/>
    <property type="evidence" value="ECO:0007669"/>
    <property type="project" value="UniProtKB-EC"/>
</dbReference>
<dbReference type="EMBL" id="FQVB01000008">
    <property type="protein sequence ID" value="SHE88031.1"/>
    <property type="molecule type" value="Genomic_DNA"/>
</dbReference>
<dbReference type="Gene3D" id="1.10.150.240">
    <property type="entry name" value="Putative phosphatase, domain 2"/>
    <property type="match status" value="1"/>
</dbReference>
<comment type="similarity">
    <text evidence="3">Belongs to the HAD-like hydrolase superfamily. CbbY/CbbZ/Gph/YieH family.</text>
</comment>
<dbReference type="STRING" id="1121391.SAMN02745206_00969"/>
<dbReference type="Gene3D" id="3.40.50.1000">
    <property type="entry name" value="HAD superfamily/HAD-like"/>
    <property type="match status" value="1"/>
</dbReference>
<dbReference type="InterPro" id="IPR023214">
    <property type="entry name" value="HAD_sf"/>
</dbReference>
<evidence type="ECO:0000256" key="1">
    <source>
        <dbReference type="ARBA" id="ARBA00000830"/>
    </source>
</evidence>
<protein>
    <recommendedName>
        <fullName evidence="4">phosphoglycolate phosphatase</fullName>
        <ecNumber evidence="4">3.1.3.18</ecNumber>
    </recommendedName>
</protein>
<dbReference type="AlphaFoldDB" id="A0A1M4X3H8"/>
<dbReference type="PANTHER" id="PTHR43434:SF1">
    <property type="entry name" value="PHOSPHOGLYCOLATE PHOSPHATASE"/>
    <property type="match status" value="1"/>
</dbReference>
<dbReference type="InterPro" id="IPR036412">
    <property type="entry name" value="HAD-like_sf"/>
</dbReference>
<dbReference type="PANTHER" id="PTHR43434">
    <property type="entry name" value="PHOSPHOGLYCOLATE PHOSPHATASE"/>
    <property type="match status" value="1"/>
</dbReference>
<name>A0A1M4X3H8_9BACT</name>
<evidence type="ECO:0000313" key="6">
    <source>
        <dbReference type="Proteomes" id="UP000184076"/>
    </source>
</evidence>
<reference evidence="6" key="1">
    <citation type="submission" date="2016-11" db="EMBL/GenBank/DDBJ databases">
        <authorList>
            <person name="Varghese N."/>
            <person name="Submissions S."/>
        </authorList>
    </citation>
    <scope>NUCLEOTIDE SEQUENCE [LARGE SCALE GENOMIC DNA]</scope>
    <source>
        <strain evidence="6">DSM 9756</strain>
    </source>
</reference>
<dbReference type="RefSeq" id="WP_073037505.1">
    <property type="nucleotide sequence ID" value="NZ_FQVB01000008.1"/>
</dbReference>
<accession>A0A1M4X3H8</accession>
<dbReference type="Proteomes" id="UP000184076">
    <property type="component" value="Unassembled WGS sequence"/>
</dbReference>
<dbReference type="GO" id="GO:0006281">
    <property type="term" value="P:DNA repair"/>
    <property type="evidence" value="ECO:0007669"/>
    <property type="project" value="TreeGrafter"/>
</dbReference>
<dbReference type="Pfam" id="PF00702">
    <property type="entry name" value="Hydrolase"/>
    <property type="match status" value="1"/>
</dbReference>
<organism evidence="5 6">
    <name type="scientific">Desulfacinum infernum DSM 9756</name>
    <dbReference type="NCBI Taxonomy" id="1121391"/>
    <lineage>
        <taxon>Bacteria</taxon>
        <taxon>Pseudomonadati</taxon>
        <taxon>Thermodesulfobacteriota</taxon>
        <taxon>Syntrophobacteria</taxon>
        <taxon>Syntrophobacterales</taxon>
        <taxon>Syntrophobacteraceae</taxon>
        <taxon>Desulfacinum</taxon>
    </lineage>
</organism>
<comment type="pathway">
    <text evidence="2">Organic acid metabolism; glycolate biosynthesis; glycolate from 2-phosphoglycolate: step 1/1.</text>
</comment>
<sequence>MIHALIFDFDGTLAELHLDFSIMKERIAALAETYLNRRPGPSPMPALEWIEHLARRIPGADGTVEDFRRAAHGLVVDMELEAARRGKLFPYTRTILRDLQACGVPTAVITRNCSSAVRQVFPDIDRLCSCFLARDHVKNVKPHPEHLERALALLGVEKERALMVGDHPLDVETGRRVGTFTAAVASGRVGMDALRAAGPHWVFRDCNVLLRELRRLNLIPLPA</sequence>
<proteinExistence type="inferred from homology"/>
<dbReference type="SFLD" id="SFLDS00003">
    <property type="entry name" value="Haloacid_Dehalogenase"/>
    <property type="match status" value="1"/>
</dbReference>
<gene>
    <name evidence="5" type="ORF">SAMN02745206_00969</name>
</gene>
<evidence type="ECO:0000313" key="5">
    <source>
        <dbReference type="EMBL" id="SHE88031.1"/>
    </source>
</evidence>
<comment type="catalytic activity">
    <reaction evidence="1">
        <text>2-phosphoglycolate + H2O = glycolate + phosphate</text>
        <dbReference type="Rhea" id="RHEA:14369"/>
        <dbReference type="ChEBI" id="CHEBI:15377"/>
        <dbReference type="ChEBI" id="CHEBI:29805"/>
        <dbReference type="ChEBI" id="CHEBI:43474"/>
        <dbReference type="ChEBI" id="CHEBI:58033"/>
        <dbReference type="EC" id="3.1.3.18"/>
    </reaction>
</comment>
<dbReference type="SUPFAM" id="SSF56784">
    <property type="entry name" value="HAD-like"/>
    <property type="match status" value="1"/>
</dbReference>